<sequence length="190" mass="21980">MDWTYTTISVFVGILSVLLAASVGWQVWSAISLDSVRGKLSKRIDDLKKDLGDLSGELVGLRSQVDRENEIRWWYWYWCERSEGVSSTVWSDRMFSLVMALEKIAPLSDLSLPPEKDRVWSHYMLSITEDLAEVTDSWGREYDGAGMGMYDLNSVYRALERMDAYPMDSEAMFYSAREYLKRAAKKLQNR</sequence>
<evidence type="ECO:0000313" key="1">
    <source>
        <dbReference type="EMBL" id="EKY02440.1"/>
    </source>
</evidence>
<dbReference type="RefSeq" id="WP_005468627.1">
    <property type="nucleotide sequence ID" value="NZ_KB291043.1"/>
</dbReference>
<dbReference type="STRING" id="1127696.HMPREF9134_00455"/>
<name>L1NGP3_9PORP</name>
<dbReference type="AlphaFoldDB" id="L1NGP3"/>
<gene>
    <name evidence="1" type="ORF">HMPREF9134_00455</name>
</gene>
<accession>L1NGP3</accession>
<dbReference type="HOGENOM" id="CLU_1426822_0_0_10"/>
<reference evidence="1 2" key="1">
    <citation type="submission" date="2012-05" db="EMBL/GenBank/DDBJ databases">
        <authorList>
            <person name="Weinstock G."/>
            <person name="Sodergren E."/>
            <person name="Lobos E.A."/>
            <person name="Fulton L."/>
            <person name="Fulton R."/>
            <person name="Courtney L."/>
            <person name="Fronick C."/>
            <person name="O'Laughlin M."/>
            <person name="Godfrey J."/>
            <person name="Wilson R.M."/>
            <person name="Miner T."/>
            <person name="Farmer C."/>
            <person name="Delehaunty K."/>
            <person name="Cordes M."/>
            <person name="Minx P."/>
            <person name="Tomlinson C."/>
            <person name="Chen J."/>
            <person name="Wollam A."/>
            <person name="Pepin K.H."/>
            <person name="Bhonagiri V."/>
            <person name="Zhang X."/>
            <person name="Suruliraj S."/>
            <person name="Warren W."/>
            <person name="Mitreva M."/>
            <person name="Mardis E.R."/>
            <person name="Wilson R.K."/>
        </authorList>
    </citation>
    <scope>NUCLEOTIDE SEQUENCE [LARGE SCALE GENOMIC DNA]</scope>
    <source>
        <strain evidence="1 2">F0037</strain>
    </source>
</reference>
<dbReference type="PATRIC" id="fig|1127696.3.peg.399"/>
<evidence type="ECO:0000313" key="2">
    <source>
        <dbReference type="Proteomes" id="UP000010408"/>
    </source>
</evidence>
<comment type="caution">
    <text evidence="1">The sequence shown here is derived from an EMBL/GenBank/DDBJ whole genome shotgun (WGS) entry which is preliminary data.</text>
</comment>
<dbReference type="EMBL" id="AMEQ01000015">
    <property type="protein sequence ID" value="EKY02440.1"/>
    <property type="molecule type" value="Genomic_DNA"/>
</dbReference>
<protein>
    <submittedName>
        <fullName evidence="1">Uncharacterized protein</fullName>
    </submittedName>
</protein>
<dbReference type="Proteomes" id="UP000010408">
    <property type="component" value="Unassembled WGS sequence"/>
</dbReference>
<proteinExistence type="predicted"/>
<organism evidence="1 2">
    <name type="scientific">Porphyromonas catoniae F0037</name>
    <dbReference type="NCBI Taxonomy" id="1127696"/>
    <lineage>
        <taxon>Bacteria</taxon>
        <taxon>Pseudomonadati</taxon>
        <taxon>Bacteroidota</taxon>
        <taxon>Bacteroidia</taxon>
        <taxon>Bacteroidales</taxon>
        <taxon>Porphyromonadaceae</taxon>
        <taxon>Porphyromonas</taxon>
    </lineage>
</organism>